<organism evidence="1 2">
    <name type="scientific">Bacteroides salyersiae CL02T12C01</name>
    <dbReference type="NCBI Taxonomy" id="997887"/>
    <lineage>
        <taxon>Bacteria</taxon>
        <taxon>Pseudomonadati</taxon>
        <taxon>Bacteroidota</taxon>
        <taxon>Bacteroidia</taxon>
        <taxon>Bacteroidales</taxon>
        <taxon>Bacteroidaceae</taxon>
        <taxon>Bacteroides</taxon>
    </lineage>
</organism>
<evidence type="ECO:0000313" key="1">
    <source>
        <dbReference type="EMBL" id="EIY62357.1"/>
    </source>
</evidence>
<dbReference type="Proteomes" id="UP000005150">
    <property type="component" value="Unassembled WGS sequence"/>
</dbReference>
<protein>
    <submittedName>
        <fullName evidence="1">Uncharacterized protein</fullName>
    </submittedName>
</protein>
<reference evidence="1 2" key="1">
    <citation type="submission" date="2012-02" db="EMBL/GenBank/DDBJ databases">
        <title>The Genome Sequence of Bacteroides salyersiae CL02T12C01.</title>
        <authorList>
            <consortium name="The Broad Institute Genome Sequencing Platform"/>
            <person name="Earl A."/>
            <person name="Ward D."/>
            <person name="Feldgarden M."/>
            <person name="Gevers D."/>
            <person name="Zitomersky N.L."/>
            <person name="Coyne M.J."/>
            <person name="Comstock L.E."/>
            <person name="Young S.K."/>
            <person name="Zeng Q."/>
            <person name="Gargeya S."/>
            <person name="Fitzgerald M."/>
            <person name="Haas B."/>
            <person name="Abouelleil A."/>
            <person name="Alvarado L."/>
            <person name="Arachchi H.M."/>
            <person name="Berlin A."/>
            <person name="Chapman S.B."/>
            <person name="Gearin G."/>
            <person name="Goldberg J."/>
            <person name="Griggs A."/>
            <person name="Gujja S."/>
            <person name="Hansen M."/>
            <person name="Heiman D."/>
            <person name="Howarth C."/>
            <person name="Larimer J."/>
            <person name="Lui A."/>
            <person name="MacDonald P.J.P."/>
            <person name="McCowen C."/>
            <person name="Montmayeur A."/>
            <person name="Murphy C."/>
            <person name="Neiman D."/>
            <person name="Pearson M."/>
            <person name="Priest M."/>
            <person name="Roberts A."/>
            <person name="Saif S."/>
            <person name="Shea T."/>
            <person name="Sisk P."/>
            <person name="Stolte C."/>
            <person name="Sykes S."/>
            <person name="Wortman J."/>
            <person name="Nusbaum C."/>
            <person name="Birren B."/>
        </authorList>
    </citation>
    <scope>NUCLEOTIDE SEQUENCE [LARGE SCALE GENOMIC DNA]</scope>
    <source>
        <strain evidence="1 2">CL02T12C01</strain>
    </source>
</reference>
<sequence length="41" mass="4900">MLCSIYFVCCNIKSYYLQVVWLDCGVNFRVDEGRNRLLYMA</sequence>
<name>I8YJ15_9BACE</name>
<gene>
    <name evidence="1" type="ORF">HMPREF1071_02472</name>
</gene>
<keyword evidence="2" id="KW-1185">Reference proteome</keyword>
<dbReference type="HOGENOM" id="CLU_3265982_0_0_10"/>
<proteinExistence type="predicted"/>
<dbReference type="PATRIC" id="fig|997887.3.peg.2578"/>
<dbReference type="AlphaFoldDB" id="I8YJ15"/>
<comment type="caution">
    <text evidence="1">The sequence shown here is derived from an EMBL/GenBank/DDBJ whole genome shotgun (WGS) entry which is preliminary data.</text>
</comment>
<dbReference type="EMBL" id="AGXV01000031">
    <property type="protein sequence ID" value="EIY62357.1"/>
    <property type="molecule type" value="Genomic_DNA"/>
</dbReference>
<accession>I8YJ15</accession>
<evidence type="ECO:0000313" key="2">
    <source>
        <dbReference type="Proteomes" id="UP000005150"/>
    </source>
</evidence>